<dbReference type="PROSITE" id="PS50929">
    <property type="entry name" value="ABC_TM1F"/>
    <property type="match status" value="1"/>
</dbReference>
<keyword evidence="9" id="KW-0445">Lipid transport</keyword>
<evidence type="ECO:0000256" key="3">
    <source>
        <dbReference type="ARBA" id="ARBA00022475"/>
    </source>
</evidence>
<feature type="transmembrane region" description="Helical" evidence="11">
    <location>
        <begin position="250"/>
        <end position="270"/>
    </location>
</feature>
<feature type="domain" description="ABC transporter" evidence="12">
    <location>
        <begin position="345"/>
        <end position="577"/>
    </location>
</feature>
<dbReference type="NCBIfam" id="TIGR02203">
    <property type="entry name" value="MsbA_lipidA"/>
    <property type="match status" value="1"/>
</dbReference>
<comment type="subcellular location">
    <subcellularLocation>
        <location evidence="1">Cell membrane</location>
        <topology evidence="1">Multi-pass membrane protein</topology>
    </subcellularLocation>
</comment>
<feature type="transmembrane region" description="Helical" evidence="11">
    <location>
        <begin position="143"/>
        <end position="162"/>
    </location>
</feature>
<keyword evidence="2" id="KW-0813">Transport</keyword>
<dbReference type="PROSITE" id="PS00211">
    <property type="entry name" value="ABC_TRANSPORTER_1"/>
    <property type="match status" value="1"/>
</dbReference>
<dbReference type="Proteomes" id="UP000777265">
    <property type="component" value="Unassembled WGS sequence"/>
</dbReference>
<keyword evidence="8 11" id="KW-1133">Transmembrane helix</keyword>
<dbReference type="InterPro" id="IPR011917">
    <property type="entry name" value="ABC_transpr_lipidA"/>
</dbReference>
<keyword evidence="3" id="KW-1003">Cell membrane</keyword>
<dbReference type="CDD" id="cd18552">
    <property type="entry name" value="ABC_6TM_MsbA_like"/>
    <property type="match status" value="1"/>
</dbReference>
<dbReference type="InterPro" id="IPR027417">
    <property type="entry name" value="P-loop_NTPase"/>
</dbReference>
<evidence type="ECO:0000256" key="5">
    <source>
        <dbReference type="ARBA" id="ARBA00022741"/>
    </source>
</evidence>
<dbReference type="FunFam" id="3.40.50.300:FF:000218">
    <property type="entry name" value="Multidrug ABC transporter ATP-binding protein"/>
    <property type="match status" value="1"/>
</dbReference>
<dbReference type="SUPFAM" id="SSF90123">
    <property type="entry name" value="ABC transporter transmembrane region"/>
    <property type="match status" value="1"/>
</dbReference>
<sequence length="597" mass="67131">MKLQAIWSISMELYLRLLKFVRPYSAKLAFAMVFMSLVAGTNGLTAFIVKPVLDKIFFERNAEMLYLIPVGVILLYVAKGVFEYLQAYLMGFVGQRVITDIRNLVFSSLQRQPLSFFDKTPTGTSISRIINDVSLVQSTVSDAFTAILKDAFSIIGLIFVVFYRDWKLATIAFIILPFSTYPIVAFGRRLRKISTSTQKSIARLTSFLHETITGQRIVKAFSMEEYENQRFGVENDQLFRINMKRHKARALSHPIMEVLGGIAIGVIIWYGGREVISGASTPGNFFSFTAALLMLYEPIKRLNKENHNVQQGLAASQRVFEIIDREPEVMEKANAVPLERIKGAIDFTDVFFKYEDKMILKGLNLKIKADEVIAVVGESGAGKTTLVNLVPRFYDVASGSIEIDGTDIRDVTLKSLRENVALVTQDVILFNDSIKNNIAYGVIPDMEKIERAARMAYAHDFITKLPKGYDTVVGEKGTRLSGGQKQRIAIARALHKDAPILILDEATSSLDVASEVEVQKALENLMKGRTTIIIAHRLSTVMNADRIVVVEAGIIVEEGSHAQLIERDGPYRRLYDLQFRDRPEKKVIKISRRAKHE</sequence>
<dbReference type="PANTHER" id="PTHR43394">
    <property type="entry name" value="ATP-DEPENDENT PERMEASE MDL1, MITOCHONDRIAL"/>
    <property type="match status" value="1"/>
</dbReference>
<reference evidence="14" key="1">
    <citation type="journal article" date="2020" name="Biotechnol. Biofuels">
        <title>New insights from the biogas microbiome by comprehensive genome-resolved metagenomics of nearly 1600 species originating from multiple anaerobic digesters.</title>
        <authorList>
            <person name="Campanaro S."/>
            <person name="Treu L."/>
            <person name="Rodriguez-R L.M."/>
            <person name="Kovalovszki A."/>
            <person name="Ziels R.M."/>
            <person name="Maus I."/>
            <person name="Zhu X."/>
            <person name="Kougias P.G."/>
            <person name="Basile A."/>
            <person name="Luo G."/>
            <person name="Schluter A."/>
            <person name="Konstantinidis K.T."/>
            <person name="Angelidaki I."/>
        </authorList>
    </citation>
    <scope>NUCLEOTIDE SEQUENCE</scope>
    <source>
        <strain evidence="14">AS06rmzACSIP_7</strain>
    </source>
</reference>
<evidence type="ECO:0000259" key="12">
    <source>
        <dbReference type="PROSITE" id="PS50893"/>
    </source>
</evidence>
<evidence type="ECO:0000256" key="11">
    <source>
        <dbReference type="SAM" id="Phobius"/>
    </source>
</evidence>
<dbReference type="GO" id="GO:0005524">
    <property type="term" value="F:ATP binding"/>
    <property type="evidence" value="ECO:0007669"/>
    <property type="project" value="UniProtKB-KW"/>
</dbReference>
<keyword evidence="6" id="KW-0067">ATP-binding</keyword>
<feature type="transmembrane region" description="Helical" evidence="11">
    <location>
        <begin position="64"/>
        <end position="82"/>
    </location>
</feature>
<evidence type="ECO:0000256" key="8">
    <source>
        <dbReference type="ARBA" id="ARBA00022989"/>
    </source>
</evidence>
<evidence type="ECO:0000259" key="13">
    <source>
        <dbReference type="PROSITE" id="PS50929"/>
    </source>
</evidence>
<keyword evidence="5" id="KW-0547">Nucleotide-binding</keyword>
<reference evidence="14" key="2">
    <citation type="submission" date="2020-01" db="EMBL/GenBank/DDBJ databases">
        <authorList>
            <person name="Campanaro S."/>
        </authorList>
    </citation>
    <scope>NUCLEOTIDE SEQUENCE</scope>
    <source>
        <strain evidence="14">AS06rmzACSIP_7</strain>
    </source>
</reference>
<feature type="transmembrane region" description="Helical" evidence="11">
    <location>
        <begin position="28"/>
        <end position="49"/>
    </location>
</feature>
<feature type="transmembrane region" description="Helical" evidence="11">
    <location>
        <begin position="168"/>
        <end position="187"/>
    </location>
</feature>
<dbReference type="AlphaFoldDB" id="A0A971M376"/>
<keyword evidence="7" id="KW-1278">Translocase</keyword>
<evidence type="ECO:0000256" key="4">
    <source>
        <dbReference type="ARBA" id="ARBA00022692"/>
    </source>
</evidence>
<dbReference type="Pfam" id="PF00005">
    <property type="entry name" value="ABC_tran"/>
    <property type="match status" value="1"/>
</dbReference>
<dbReference type="InterPro" id="IPR011527">
    <property type="entry name" value="ABC1_TM_dom"/>
</dbReference>
<dbReference type="InterPro" id="IPR039421">
    <property type="entry name" value="Type_1_exporter"/>
</dbReference>
<protein>
    <submittedName>
        <fullName evidence="14">Lipid A export permease/ATP-binding protein MsbA</fullName>
    </submittedName>
</protein>
<evidence type="ECO:0000256" key="9">
    <source>
        <dbReference type="ARBA" id="ARBA00023055"/>
    </source>
</evidence>
<organism evidence="14 15">
    <name type="scientific">Syntrophorhabdus aromaticivorans</name>
    <dbReference type="NCBI Taxonomy" id="328301"/>
    <lineage>
        <taxon>Bacteria</taxon>
        <taxon>Pseudomonadati</taxon>
        <taxon>Thermodesulfobacteriota</taxon>
        <taxon>Syntrophorhabdia</taxon>
        <taxon>Syntrophorhabdales</taxon>
        <taxon>Syntrophorhabdaceae</taxon>
        <taxon>Syntrophorhabdus</taxon>
    </lineage>
</organism>
<feature type="domain" description="ABC transmembrane type-1" evidence="13">
    <location>
        <begin position="29"/>
        <end position="311"/>
    </location>
</feature>
<evidence type="ECO:0000256" key="1">
    <source>
        <dbReference type="ARBA" id="ARBA00004651"/>
    </source>
</evidence>
<evidence type="ECO:0000256" key="6">
    <source>
        <dbReference type="ARBA" id="ARBA00022840"/>
    </source>
</evidence>
<dbReference type="GO" id="GO:0034040">
    <property type="term" value="F:ATPase-coupled lipid transmembrane transporter activity"/>
    <property type="evidence" value="ECO:0007669"/>
    <property type="project" value="InterPro"/>
</dbReference>
<evidence type="ECO:0000256" key="10">
    <source>
        <dbReference type="ARBA" id="ARBA00023136"/>
    </source>
</evidence>
<name>A0A971M376_9BACT</name>
<dbReference type="Pfam" id="PF00664">
    <property type="entry name" value="ABC_membrane"/>
    <property type="match status" value="1"/>
</dbReference>
<dbReference type="GO" id="GO:0015421">
    <property type="term" value="F:ABC-type oligopeptide transporter activity"/>
    <property type="evidence" value="ECO:0007669"/>
    <property type="project" value="TreeGrafter"/>
</dbReference>
<accession>A0A971M376</accession>
<evidence type="ECO:0000256" key="7">
    <source>
        <dbReference type="ARBA" id="ARBA00022967"/>
    </source>
</evidence>
<evidence type="ECO:0000313" key="15">
    <source>
        <dbReference type="Proteomes" id="UP000777265"/>
    </source>
</evidence>
<dbReference type="GO" id="GO:0005886">
    <property type="term" value="C:plasma membrane"/>
    <property type="evidence" value="ECO:0007669"/>
    <property type="project" value="UniProtKB-SubCell"/>
</dbReference>
<dbReference type="Gene3D" id="3.40.50.300">
    <property type="entry name" value="P-loop containing nucleotide triphosphate hydrolases"/>
    <property type="match status" value="1"/>
</dbReference>
<dbReference type="InterPro" id="IPR017871">
    <property type="entry name" value="ABC_transporter-like_CS"/>
</dbReference>
<evidence type="ECO:0000256" key="2">
    <source>
        <dbReference type="ARBA" id="ARBA00022448"/>
    </source>
</evidence>
<comment type="caution">
    <text evidence="14">The sequence shown here is derived from an EMBL/GenBank/DDBJ whole genome shotgun (WGS) entry which is preliminary data.</text>
</comment>
<proteinExistence type="predicted"/>
<dbReference type="PROSITE" id="PS50893">
    <property type="entry name" value="ABC_TRANSPORTER_2"/>
    <property type="match status" value="1"/>
</dbReference>
<dbReference type="SUPFAM" id="SSF52540">
    <property type="entry name" value="P-loop containing nucleoside triphosphate hydrolases"/>
    <property type="match status" value="1"/>
</dbReference>
<keyword evidence="4 11" id="KW-0812">Transmembrane</keyword>
<evidence type="ECO:0000313" key="14">
    <source>
        <dbReference type="EMBL" id="NLW34522.1"/>
    </source>
</evidence>
<dbReference type="InterPro" id="IPR036640">
    <property type="entry name" value="ABC1_TM_sf"/>
</dbReference>
<keyword evidence="10 11" id="KW-0472">Membrane</keyword>
<dbReference type="SMART" id="SM00382">
    <property type="entry name" value="AAA"/>
    <property type="match status" value="1"/>
</dbReference>
<gene>
    <name evidence="14" type="primary">msbA</name>
    <name evidence="14" type="ORF">GXY80_03425</name>
</gene>
<dbReference type="InterPro" id="IPR003593">
    <property type="entry name" value="AAA+_ATPase"/>
</dbReference>
<dbReference type="GO" id="GO:0016887">
    <property type="term" value="F:ATP hydrolysis activity"/>
    <property type="evidence" value="ECO:0007669"/>
    <property type="project" value="InterPro"/>
</dbReference>
<dbReference type="InterPro" id="IPR003439">
    <property type="entry name" value="ABC_transporter-like_ATP-bd"/>
</dbReference>
<dbReference type="PANTHER" id="PTHR43394:SF1">
    <property type="entry name" value="ATP-BINDING CASSETTE SUB-FAMILY B MEMBER 10, MITOCHONDRIAL"/>
    <property type="match status" value="1"/>
</dbReference>
<dbReference type="EMBL" id="JAAYEE010000060">
    <property type="protein sequence ID" value="NLW34522.1"/>
    <property type="molecule type" value="Genomic_DNA"/>
</dbReference>
<dbReference type="Gene3D" id="1.20.1560.10">
    <property type="entry name" value="ABC transporter type 1, transmembrane domain"/>
    <property type="match status" value="1"/>
</dbReference>